<evidence type="ECO:0000313" key="2">
    <source>
        <dbReference type="EMBL" id="MBC9719599.1"/>
    </source>
</evidence>
<sequence>MTKRIRRAEAEENAESRSAAGSGSAKGESAELELTAGAERRIPRRGPGYDCNDRPAHHVLPAIPGTESDPVTCTA</sequence>
<organism evidence="2 3">
    <name type="scientific">Streptomyces polyasparticus</name>
    <dbReference type="NCBI Taxonomy" id="2767826"/>
    <lineage>
        <taxon>Bacteria</taxon>
        <taxon>Bacillati</taxon>
        <taxon>Actinomycetota</taxon>
        <taxon>Actinomycetes</taxon>
        <taxon>Kitasatosporales</taxon>
        <taxon>Streptomycetaceae</taxon>
        <taxon>Streptomyces</taxon>
    </lineage>
</organism>
<gene>
    <name evidence="2" type="ORF">H9Y04_44660</name>
</gene>
<evidence type="ECO:0000313" key="3">
    <source>
        <dbReference type="Proteomes" id="UP000642284"/>
    </source>
</evidence>
<comment type="caution">
    <text evidence="2">The sequence shown here is derived from an EMBL/GenBank/DDBJ whole genome shotgun (WGS) entry which is preliminary data.</text>
</comment>
<feature type="compositionally biased region" description="Low complexity" evidence="1">
    <location>
        <begin position="16"/>
        <end position="27"/>
    </location>
</feature>
<dbReference type="Proteomes" id="UP000642284">
    <property type="component" value="Unassembled WGS sequence"/>
</dbReference>
<dbReference type="EMBL" id="JACTVJ010000050">
    <property type="protein sequence ID" value="MBC9719599.1"/>
    <property type="molecule type" value="Genomic_DNA"/>
</dbReference>
<proteinExistence type="predicted"/>
<reference evidence="2 3" key="1">
    <citation type="submission" date="2020-08" db="EMBL/GenBank/DDBJ databases">
        <title>Genemic of Streptomyces polyaspartic.</title>
        <authorList>
            <person name="Liu W."/>
        </authorList>
    </citation>
    <scope>NUCLEOTIDE SEQUENCE [LARGE SCALE GENOMIC DNA]</scope>
    <source>
        <strain evidence="2 3">TRM66268-LWL</strain>
    </source>
</reference>
<protein>
    <submittedName>
        <fullName evidence="2">Uncharacterized protein</fullName>
    </submittedName>
</protein>
<accession>A0ABR7SVQ1</accession>
<feature type="region of interest" description="Disordered" evidence="1">
    <location>
        <begin position="1"/>
        <end position="75"/>
    </location>
</feature>
<keyword evidence="3" id="KW-1185">Reference proteome</keyword>
<dbReference type="RefSeq" id="WP_187819999.1">
    <property type="nucleotide sequence ID" value="NZ_JACTVJ010000050.1"/>
</dbReference>
<name>A0ABR7SVQ1_9ACTN</name>
<evidence type="ECO:0000256" key="1">
    <source>
        <dbReference type="SAM" id="MobiDB-lite"/>
    </source>
</evidence>